<protein>
    <recommendedName>
        <fullName evidence="2">PTM/DIR17-like Tudor domain-containing protein</fullName>
    </recommendedName>
</protein>
<dbReference type="EMBL" id="JAUHHV010000006">
    <property type="protein sequence ID" value="KAK1421119.1"/>
    <property type="molecule type" value="Genomic_DNA"/>
</dbReference>
<feature type="region of interest" description="Disordered" evidence="1">
    <location>
        <begin position="127"/>
        <end position="160"/>
    </location>
</feature>
<dbReference type="AlphaFoldDB" id="A0AAD8KEB5"/>
<name>A0AAD8KEB5_TARER</name>
<sequence length="160" mass="17884">MAMTLKEDNPTSEIYEIPGEPAIVINGVPPVCTTENDTLILCNIESGVDSEINKSMGAWFEGREVQKLFSGCLFNGKVTEFDKETGWYRVVYEDGDFEDLEWHELQAILMPLDVTIPLKTLASKVIKKSQKDGKKSGRSVTKPQIRQRKGLSSGVEKMDV</sequence>
<dbReference type="Pfam" id="PF21743">
    <property type="entry name" value="PTM_DIR17_Tudor"/>
    <property type="match status" value="1"/>
</dbReference>
<accession>A0AAD8KEB5</accession>
<keyword evidence="4" id="KW-1185">Reference proteome</keyword>
<dbReference type="CDD" id="cd20401">
    <property type="entry name" value="Tudor_AtPTM-like"/>
    <property type="match status" value="1"/>
</dbReference>
<reference evidence="3" key="1">
    <citation type="journal article" date="2023" name="bioRxiv">
        <title>Improved chromosome-level genome assembly for marigold (Tagetes erecta).</title>
        <authorList>
            <person name="Jiang F."/>
            <person name="Yuan L."/>
            <person name="Wang S."/>
            <person name="Wang H."/>
            <person name="Xu D."/>
            <person name="Wang A."/>
            <person name="Fan W."/>
        </authorList>
    </citation>
    <scope>NUCLEOTIDE SEQUENCE</scope>
    <source>
        <strain evidence="3">WSJ</strain>
        <tissue evidence="3">Leaf</tissue>
    </source>
</reference>
<dbReference type="PANTHER" id="PTHR37384">
    <property type="entry name" value="OS01G0835600 PROTEIN"/>
    <property type="match status" value="1"/>
</dbReference>
<organism evidence="3 4">
    <name type="scientific">Tagetes erecta</name>
    <name type="common">African marigold</name>
    <dbReference type="NCBI Taxonomy" id="13708"/>
    <lineage>
        <taxon>Eukaryota</taxon>
        <taxon>Viridiplantae</taxon>
        <taxon>Streptophyta</taxon>
        <taxon>Embryophyta</taxon>
        <taxon>Tracheophyta</taxon>
        <taxon>Spermatophyta</taxon>
        <taxon>Magnoliopsida</taxon>
        <taxon>eudicotyledons</taxon>
        <taxon>Gunneridae</taxon>
        <taxon>Pentapetalae</taxon>
        <taxon>asterids</taxon>
        <taxon>campanulids</taxon>
        <taxon>Asterales</taxon>
        <taxon>Asteraceae</taxon>
        <taxon>Asteroideae</taxon>
        <taxon>Heliantheae alliance</taxon>
        <taxon>Tageteae</taxon>
        <taxon>Tagetes</taxon>
    </lineage>
</organism>
<dbReference type="PANTHER" id="PTHR37384:SF1">
    <property type="entry name" value="OS01G0835600 PROTEIN"/>
    <property type="match status" value="1"/>
</dbReference>
<evidence type="ECO:0000313" key="4">
    <source>
        <dbReference type="Proteomes" id="UP001229421"/>
    </source>
</evidence>
<comment type="caution">
    <text evidence="3">The sequence shown here is derived from an EMBL/GenBank/DDBJ whole genome shotgun (WGS) entry which is preliminary data.</text>
</comment>
<evidence type="ECO:0000256" key="1">
    <source>
        <dbReference type="SAM" id="MobiDB-lite"/>
    </source>
</evidence>
<evidence type="ECO:0000313" key="3">
    <source>
        <dbReference type="EMBL" id="KAK1421119.1"/>
    </source>
</evidence>
<gene>
    <name evidence="3" type="ORF">QVD17_23227</name>
</gene>
<dbReference type="Gene3D" id="2.30.30.140">
    <property type="match status" value="1"/>
</dbReference>
<evidence type="ECO:0000259" key="2">
    <source>
        <dbReference type="Pfam" id="PF21743"/>
    </source>
</evidence>
<proteinExistence type="predicted"/>
<feature type="domain" description="PTM/DIR17-like Tudor" evidence="2">
    <location>
        <begin position="62"/>
        <end position="109"/>
    </location>
</feature>
<dbReference type="Proteomes" id="UP001229421">
    <property type="component" value="Unassembled WGS sequence"/>
</dbReference>
<dbReference type="InterPro" id="IPR047365">
    <property type="entry name" value="Tudor_AtPTM-like"/>
</dbReference>